<dbReference type="OrthoDB" id="9792692at2"/>
<feature type="binding site" evidence="8">
    <location>
        <begin position="16"/>
        <end position="18"/>
    </location>
    <ligand>
        <name>shikimate</name>
        <dbReference type="ChEBI" id="CHEBI:36208"/>
    </ligand>
</feature>
<feature type="binding site" evidence="8">
    <location>
        <position position="235"/>
    </location>
    <ligand>
        <name>NADP(+)</name>
        <dbReference type="ChEBI" id="CHEBI:58349"/>
    </ligand>
</feature>
<sequence length="268" mass="29523">MKEKFFGVFGNPIAHSKSPLLHNKAFGDFEKELGFRGHYQAILLEEGSSLKATFLALNLSGANITAPFKEDAYHLSDVQEGQAQAIQALNTWVYEKGRIVGRTTDIEGFYAPLKERNFKPQKVLVLGAGGSARAVVAGLCAQGVEVHVFNRSSQRLETFYAQGLTCFHPPHFPLESYDLLVNTTSAGMDGATYPLDLDILKSLLAKAHMAYDLIYSVQTPFLRLAKDIGAEVLDGRAMFIAQAALSFGYFCAQKIPYAEILKSMQEVF</sequence>
<comment type="function">
    <text evidence="8">Involved in the biosynthesis of the chorismate, which leads to the biosynthesis of aromatic amino acids. Catalyzes the reversible NADPH linked reduction of 3-dehydroshikimate (DHSA) to yield shikimate (SA).</text>
</comment>
<dbReference type="Gene3D" id="3.40.50.720">
    <property type="entry name" value="NAD(P)-binding Rossmann-like Domain"/>
    <property type="match status" value="1"/>
</dbReference>
<proteinExistence type="inferred from homology"/>
<dbReference type="NCBIfam" id="NF001316">
    <property type="entry name" value="PRK00258.2-5"/>
    <property type="match status" value="1"/>
</dbReference>
<dbReference type="InterPro" id="IPR011342">
    <property type="entry name" value="Shikimate_DH"/>
</dbReference>
<dbReference type="GO" id="GO:0009073">
    <property type="term" value="P:aromatic amino acid family biosynthetic process"/>
    <property type="evidence" value="ECO:0007669"/>
    <property type="project" value="UniProtKB-KW"/>
</dbReference>
<feature type="domain" description="Quinate/shikimate 5-dehydrogenase/glutamyl-tRNA reductase" evidence="9">
    <location>
        <begin position="117"/>
        <end position="161"/>
    </location>
</feature>
<evidence type="ECO:0000256" key="6">
    <source>
        <dbReference type="ARBA" id="ARBA00023141"/>
    </source>
</evidence>
<reference evidence="11 12" key="1">
    <citation type="journal article" date="2011" name="Genome Biol. Evol.">
        <title>Comparative whole genome sequence analysis of the carcinogenic bacterial model pathogen Helicobacter felis.</title>
        <authorList>
            <person name="Arnold I.C."/>
            <person name="Zigova Z."/>
            <person name="Holden M."/>
            <person name="Lawley T.D."/>
            <person name="Rad R."/>
            <person name="Dougan G."/>
            <person name="Falkow S."/>
            <person name="Bentley S.D."/>
            <person name="Muller A."/>
        </authorList>
    </citation>
    <scope>NUCLEOTIDE SEQUENCE [LARGE SCALE GENOMIC DNA]</scope>
    <source>
        <strain evidence="12">ATCC 49179 / CCUG 28539 / NCTC 12436 / CS1</strain>
    </source>
</reference>
<dbReference type="InterPro" id="IPR013708">
    <property type="entry name" value="Shikimate_DH-bd_N"/>
</dbReference>
<dbReference type="InterPro" id="IPR006151">
    <property type="entry name" value="Shikm_DH/Glu-tRNA_Rdtase"/>
</dbReference>
<evidence type="ECO:0000259" key="10">
    <source>
        <dbReference type="Pfam" id="PF08501"/>
    </source>
</evidence>
<comment type="similarity">
    <text evidence="8">Belongs to the shikimate dehydrogenase family.</text>
</comment>
<dbReference type="HOGENOM" id="CLU_044063_2_0_7"/>
<dbReference type="EC" id="1.1.1.25" evidence="2 8"/>
<dbReference type="UniPathway" id="UPA00053">
    <property type="reaction ID" value="UER00087"/>
</dbReference>
<evidence type="ECO:0000256" key="1">
    <source>
        <dbReference type="ARBA" id="ARBA00004871"/>
    </source>
</evidence>
<dbReference type="GO" id="GO:0004764">
    <property type="term" value="F:shikimate 3-dehydrogenase (NADP+) activity"/>
    <property type="evidence" value="ECO:0007669"/>
    <property type="project" value="UniProtKB-UniRule"/>
</dbReference>
<dbReference type="EMBL" id="FQ670179">
    <property type="protein sequence ID" value="CBY83099.1"/>
    <property type="molecule type" value="Genomic_DNA"/>
</dbReference>
<dbReference type="GO" id="GO:0008652">
    <property type="term" value="P:amino acid biosynthetic process"/>
    <property type="evidence" value="ECO:0007669"/>
    <property type="project" value="UniProtKB-KW"/>
</dbReference>
<keyword evidence="6 8" id="KW-0057">Aromatic amino acid biosynthesis</keyword>
<feature type="binding site" evidence="8">
    <location>
        <position position="65"/>
    </location>
    <ligand>
        <name>shikimate</name>
        <dbReference type="ChEBI" id="CHEBI:36208"/>
    </ligand>
</feature>
<dbReference type="InterPro" id="IPR046346">
    <property type="entry name" value="Aminoacid_DH-like_N_sf"/>
</dbReference>
<feature type="binding site" evidence="8">
    <location>
        <begin position="127"/>
        <end position="131"/>
    </location>
    <ligand>
        <name>NADP(+)</name>
        <dbReference type="ChEBI" id="CHEBI:58349"/>
    </ligand>
</feature>
<dbReference type="GO" id="GO:0050661">
    <property type="term" value="F:NADP binding"/>
    <property type="evidence" value="ECO:0007669"/>
    <property type="project" value="InterPro"/>
</dbReference>
<dbReference type="GeneID" id="36133287"/>
<dbReference type="Gene3D" id="3.40.50.10860">
    <property type="entry name" value="Leucine Dehydrogenase, chain A, domain 1"/>
    <property type="match status" value="1"/>
</dbReference>
<evidence type="ECO:0000256" key="5">
    <source>
        <dbReference type="ARBA" id="ARBA00023002"/>
    </source>
</evidence>
<evidence type="ECO:0000256" key="7">
    <source>
        <dbReference type="ARBA" id="ARBA00049442"/>
    </source>
</evidence>
<dbReference type="SUPFAM" id="SSF51735">
    <property type="entry name" value="NAD(P)-binding Rossmann-fold domains"/>
    <property type="match status" value="1"/>
</dbReference>
<dbReference type="AlphaFoldDB" id="E7ACY1"/>
<evidence type="ECO:0000256" key="2">
    <source>
        <dbReference type="ARBA" id="ARBA00012962"/>
    </source>
</evidence>
<dbReference type="CDD" id="cd01065">
    <property type="entry name" value="NAD_bind_Shikimate_DH"/>
    <property type="match status" value="1"/>
</dbReference>
<dbReference type="Pfam" id="PF08501">
    <property type="entry name" value="Shikimate_dh_N"/>
    <property type="match status" value="1"/>
</dbReference>
<dbReference type="Pfam" id="PF01488">
    <property type="entry name" value="Shikimate_DH"/>
    <property type="match status" value="1"/>
</dbReference>
<comment type="pathway">
    <text evidence="1 8">Metabolic intermediate biosynthesis; chorismate biosynthesis; chorismate from D-erythrose 4-phosphate and phosphoenolpyruvate: step 4/7.</text>
</comment>
<evidence type="ECO:0000256" key="8">
    <source>
        <dbReference type="HAMAP-Rule" id="MF_00222"/>
    </source>
</evidence>
<protein>
    <recommendedName>
        <fullName evidence="2 8">Shikimate dehydrogenase (NADP(+))</fullName>
        <shortName evidence="8">SDH</shortName>
        <ecNumber evidence="2 8">1.1.1.25</ecNumber>
    </recommendedName>
</protein>
<feature type="binding site" evidence="8">
    <location>
        <position position="215"/>
    </location>
    <ligand>
        <name>shikimate</name>
        <dbReference type="ChEBI" id="CHEBI:36208"/>
    </ligand>
</feature>
<name>E7ACY1_HELFC</name>
<evidence type="ECO:0000256" key="3">
    <source>
        <dbReference type="ARBA" id="ARBA00022605"/>
    </source>
</evidence>
<dbReference type="SUPFAM" id="SSF53223">
    <property type="entry name" value="Aminoacid dehydrogenase-like, N-terminal domain"/>
    <property type="match status" value="1"/>
</dbReference>
<dbReference type="GO" id="GO:0009423">
    <property type="term" value="P:chorismate biosynthetic process"/>
    <property type="evidence" value="ECO:0007669"/>
    <property type="project" value="UniProtKB-UniRule"/>
</dbReference>
<dbReference type="STRING" id="936155.HFELIS_10150"/>
<feature type="binding site" evidence="8">
    <location>
        <position position="242"/>
    </location>
    <ligand>
        <name>shikimate</name>
        <dbReference type="ChEBI" id="CHEBI:36208"/>
    </ligand>
</feature>
<dbReference type="PANTHER" id="PTHR21089:SF1">
    <property type="entry name" value="BIFUNCTIONAL 3-DEHYDROQUINATE DEHYDRATASE_SHIKIMATE DEHYDROGENASE, CHLOROPLASTIC"/>
    <property type="match status" value="1"/>
</dbReference>
<evidence type="ECO:0000256" key="4">
    <source>
        <dbReference type="ARBA" id="ARBA00022857"/>
    </source>
</evidence>
<dbReference type="eggNOG" id="COG0169">
    <property type="taxonomic scope" value="Bacteria"/>
</dbReference>
<comment type="catalytic activity">
    <reaction evidence="7 8">
        <text>shikimate + NADP(+) = 3-dehydroshikimate + NADPH + H(+)</text>
        <dbReference type="Rhea" id="RHEA:17737"/>
        <dbReference type="ChEBI" id="CHEBI:15378"/>
        <dbReference type="ChEBI" id="CHEBI:16630"/>
        <dbReference type="ChEBI" id="CHEBI:36208"/>
        <dbReference type="ChEBI" id="CHEBI:57783"/>
        <dbReference type="ChEBI" id="CHEBI:58349"/>
        <dbReference type="EC" id="1.1.1.25"/>
    </reaction>
</comment>
<dbReference type="Proteomes" id="UP000007934">
    <property type="component" value="Chromosome"/>
</dbReference>
<dbReference type="PANTHER" id="PTHR21089">
    <property type="entry name" value="SHIKIMATE DEHYDROGENASE"/>
    <property type="match status" value="1"/>
</dbReference>
<dbReference type="HAMAP" id="MF_00222">
    <property type="entry name" value="Shikimate_DH_AroE"/>
    <property type="match status" value="1"/>
</dbReference>
<accession>E7ACY1</accession>
<feature type="active site" description="Proton acceptor" evidence="8">
    <location>
        <position position="69"/>
    </location>
</feature>
<organism evidence="11 12">
    <name type="scientific">Helicobacter felis (strain ATCC 49179 / CCUG 28539 / NCTC 12436 / CS1)</name>
    <dbReference type="NCBI Taxonomy" id="936155"/>
    <lineage>
        <taxon>Bacteria</taxon>
        <taxon>Pseudomonadati</taxon>
        <taxon>Campylobacterota</taxon>
        <taxon>Epsilonproteobacteria</taxon>
        <taxon>Campylobacterales</taxon>
        <taxon>Helicobacteraceae</taxon>
        <taxon>Helicobacter</taxon>
    </lineage>
</organism>
<feature type="domain" description="Shikimate dehydrogenase substrate binding N-terminal" evidence="10">
    <location>
        <begin position="8"/>
        <end position="91"/>
    </location>
</feature>
<keyword evidence="12" id="KW-1185">Reference proteome</keyword>
<comment type="caution">
    <text evidence="8">Lacks conserved residue(s) required for the propagation of feature annotation.</text>
</comment>
<evidence type="ECO:0000259" key="9">
    <source>
        <dbReference type="Pfam" id="PF01488"/>
    </source>
</evidence>
<dbReference type="InterPro" id="IPR022893">
    <property type="entry name" value="Shikimate_DH_fam"/>
</dbReference>
<dbReference type="RefSeq" id="WP_013469465.1">
    <property type="nucleotide sequence ID" value="NC_014810.2"/>
</dbReference>
<feature type="binding site" evidence="8">
    <location>
        <position position="90"/>
    </location>
    <ligand>
        <name>shikimate</name>
        <dbReference type="ChEBI" id="CHEBI:36208"/>
    </ligand>
</feature>
<evidence type="ECO:0000313" key="12">
    <source>
        <dbReference type="Proteomes" id="UP000007934"/>
    </source>
</evidence>
<dbReference type="GO" id="GO:0005829">
    <property type="term" value="C:cytosol"/>
    <property type="evidence" value="ECO:0007669"/>
    <property type="project" value="TreeGrafter"/>
</dbReference>
<comment type="subunit">
    <text evidence="8">Homodimer.</text>
</comment>
<dbReference type="GO" id="GO:0019632">
    <property type="term" value="P:shikimate metabolic process"/>
    <property type="evidence" value="ECO:0007669"/>
    <property type="project" value="InterPro"/>
</dbReference>
<dbReference type="NCBIfam" id="TIGR00507">
    <property type="entry name" value="aroE"/>
    <property type="match status" value="1"/>
</dbReference>
<dbReference type="InterPro" id="IPR036291">
    <property type="entry name" value="NAD(P)-bd_dom_sf"/>
</dbReference>
<keyword evidence="4 8" id="KW-0521">NADP</keyword>
<evidence type="ECO:0000313" key="11">
    <source>
        <dbReference type="EMBL" id="CBY83099.1"/>
    </source>
</evidence>
<gene>
    <name evidence="8 11" type="primary">aroE</name>
    <name evidence="11" type="ordered locus">Hfelis_10150</name>
</gene>
<dbReference type="KEGG" id="hfe:HFELIS_10150"/>
<keyword evidence="5 8" id="KW-0560">Oxidoreductase</keyword>
<feature type="binding site" evidence="8">
    <location>
        <position position="213"/>
    </location>
    <ligand>
        <name>NADP(+)</name>
        <dbReference type="ChEBI" id="CHEBI:58349"/>
    </ligand>
</feature>
<feature type="binding site" evidence="8">
    <location>
        <position position="105"/>
    </location>
    <ligand>
        <name>shikimate</name>
        <dbReference type="ChEBI" id="CHEBI:36208"/>
    </ligand>
</feature>
<keyword evidence="3 8" id="KW-0028">Amino-acid biosynthesis</keyword>